<evidence type="ECO:0000313" key="1">
    <source>
        <dbReference type="EMBL" id="CAA9362483.1"/>
    </source>
</evidence>
<sequence length="119" mass="12036">MDKVKQWVALAAAAALVLGAAGWFLLISPKRGEASELRDRHAAQELSNQQAATQLAALKTKAEQLPRKRAALAAVAAKVPTGPALPALVRALTAAARSAGVELVSVAPGAATPLAGMAP</sequence>
<proteinExistence type="predicted"/>
<reference evidence="1" key="1">
    <citation type="submission" date="2020-02" db="EMBL/GenBank/DDBJ databases">
        <authorList>
            <person name="Meier V. D."/>
        </authorList>
    </citation>
    <scope>NUCLEOTIDE SEQUENCE</scope>
    <source>
        <strain evidence="1">AVDCRST_MAG16</strain>
    </source>
</reference>
<feature type="non-terminal residue" evidence="1">
    <location>
        <position position="119"/>
    </location>
</feature>
<dbReference type="AlphaFoldDB" id="A0A6J4MMW7"/>
<accession>A0A6J4MMW7</accession>
<dbReference type="EMBL" id="CADCUE010000295">
    <property type="protein sequence ID" value="CAA9362483.1"/>
    <property type="molecule type" value="Genomic_DNA"/>
</dbReference>
<organism evidence="1">
    <name type="scientific">uncultured Frankineae bacterium</name>
    <dbReference type="NCBI Taxonomy" id="437475"/>
    <lineage>
        <taxon>Bacteria</taxon>
        <taxon>Bacillati</taxon>
        <taxon>Actinomycetota</taxon>
        <taxon>Actinomycetes</taxon>
        <taxon>Frankiales</taxon>
        <taxon>environmental samples</taxon>
    </lineage>
</organism>
<protein>
    <submittedName>
        <fullName evidence="1">Uncharacterized protein</fullName>
    </submittedName>
</protein>
<name>A0A6J4MMW7_9ACTN</name>
<gene>
    <name evidence="1" type="ORF">AVDCRST_MAG16-3183</name>
</gene>